<proteinExistence type="predicted"/>
<evidence type="ECO:0000256" key="1">
    <source>
        <dbReference type="SAM" id="Phobius"/>
    </source>
</evidence>
<keyword evidence="1" id="KW-0812">Transmembrane</keyword>
<keyword evidence="3" id="KW-1185">Reference proteome</keyword>
<name>A0A1B0BB31_9MUSC</name>
<keyword evidence="1" id="KW-0472">Membrane</keyword>
<dbReference type="Proteomes" id="UP000092460">
    <property type="component" value="Unassembled WGS sequence"/>
</dbReference>
<accession>A0A1B0BB31</accession>
<dbReference type="VEuPathDB" id="VectorBase:GPPI024442"/>
<protein>
    <recommendedName>
        <fullName evidence="4">Transmembrane protein</fullName>
    </recommendedName>
</protein>
<organism evidence="2 3">
    <name type="scientific">Glossina palpalis gambiensis</name>
    <dbReference type="NCBI Taxonomy" id="67801"/>
    <lineage>
        <taxon>Eukaryota</taxon>
        <taxon>Metazoa</taxon>
        <taxon>Ecdysozoa</taxon>
        <taxon>Arthropoda</taxon>
        <taxon>Hexapoda</taxon>
        <taxon>Insecta</taxon>
        <taxon>Pterygota</taxon>
        <taxon>Neoptera</taxon>
        <taxon>Endopterygota</taxon>
        <taxon>Diptera</taxon>
        <taxon>Brachycera</taxon>
        <taxon>Muscomorpha</taxon>
        <taxon>Hippoboscoidea</taxon>
        <taxon>Glossinidae</taxon>
        <taxon>Glossina</taxon>
    </lineage>
</organism>
<feature type="transmembrane region" description="Helical" evidence="1">
    <location>
        <begin position="21"/>
        <end position="45"/>
    </location>
</feature>
<evidence type="ECO:0008006" key="4">
    <source>
        <dbReference type="Google" id="ProtNLM"/>
    </source>
</evidence>
<evidence type="ECO:0000313" key="3">
    <source>
        <dbReference type="Proteomes" id="UP000092460"/>
    </source>
</evidence>
<dbReference type="EnsemblMetazoa" id="GPPI024442-RA">
    <property type="protein sequence ID" value="GPPI024442-PA"/>
    <property type="gene ID" value="GPPI024442"/>
</dbReference>
<reference evidence="3" key="1">
    <citation type="submission" date="2015-01" db="EMBL/GenBank/DDBJ databases">
        <authorList>
            <person name="Aksoy S."/>
            <person name="Warren W."/>
            <person name="Wilson R.K."/>
        </authorList>
    </citation>
    <scope>NUCLEOTIDE SEQUENCE [LARGE SCALE GENOMIC DNA]</scope>
    <source>
        <strain evidence="3">IAEA</strain>
    </source>
</reference>
<dbReference type="EMBL" id="JXJN01011291">
    <property type="status" value="NOT_ANNOTATED_CDS"/>
    <property type="molecule type" value="Genomic_DNA"/>
</dbReference>
<evidence type="ECO:0000313" key="2">
    <source>
        <dbReference type="EnsemblMetazoa" id="GPPI024442-PA"/>
    </source>
</evidence>
<sequence>MKMRIEKSSRKSDVIVKTCPMIKRFIIVEVTTPTFLVIFFVIRIVEIDVNFDGVMSVGKV</sequence>
<keyword evidence="1" id="KW-1133">Transmembrane helix</keyword>
<dbReference type="AlphaFoldDB" id="A0A1B0BB31"/>
<reference evidence="2" key="2">
    <citation type="submission" date="2020-05" db="UniProtKB">
        <authorList>
            <consortium name="EnsemblMetazoa"/>
        </authorList>
    </citation>
    <scope>IDENTIFICATION</scope>
    <source>
        <strain evidence="2">IAEA</strain>
    </source>
</reference>